<dbReference type="KEGG" id="tfa:BW733_14495"/>
<dbReference type="Gene3D" id="3.40.1350.10">
    <property type="match status" value="1"/>
</dbReference>
<dbReference type="OrthoDB" id="9794876at2"/>
<organism evidence="3 4">
    <name type="scientific">Tessaracoccus flavescens</name>
    <dbReference type="NCBI Taxonomy" id="399497"/>
    <lineage>
        <taxon>Bacteria</taxon>
        <taxon>Bacillati</taxon>
        <taxon>Actinomycetota</taxon>
        <taxon>Actinomycetes</taxon>
        <taxon>Propionibacteriales</taxon>
        <taxon>Propionibacteriaceae</taxon>
        <taxon>Tessaracoccus</taxon>
    </lineage>
</organism>
<dbReference type="PANTHER" id="PTHR34039:SF1">
    <property type="entry name" value="UPF0102 PROTEIN YRAN"/>
    <property type="match status" value="1"/>
</dbReference>
<dbReference type="RefSeq" id="WP_077351537.1">
    <property type="nucleotide sequence ID" value="NZ_CP019607.1"/>
</dbReference>
<reference evidence="3 4" key="1">
    <citation type="journal article" date="2008" name="Int. J. Syst. Evol. Microbiol.">
        <title>Tessaracoccus flavescens sp. nov., isolated from marine sediment.</title>
        <authorList>
            <person name="Lee D.W."/>
            <person name="Lee S.D."/>
        </authorList>
    </citation>
    <scope>NUCLEOTIDE SEQUENCE [LARGE SCALE GENOMIC DNA]</scope>
    <source>
        <strain evidence="3 4">SST-39T</strain>
    </source>
</reference>
<dbReference type="EMBL" id="CP019607">
    <property type="protein sequence ID" value="AQP51854.1"/>
    <property type="molecule type" value="Genomic_DNA"/>
</dbReference>
<dbReference type="CDD" id="cd20736">
    <property type="entry name" value="PoNe_Nuclease"/>
    <property type="match status" value="1"/>
</dbReference>
<accession>A0A1Q2D0R2</accession>
<keyword evidence="4" id="KW-1185">Reference proteome</keyword>
<protein>
    <recommendedName>
        <fullName evidence="2">UPF0102 protein BW733_14495</fullName>
    </recommendedName>
</protein>
<dbReference type="InterPro" id="IPR003509">
    <property type="entry name" value="UPF0102_YraN-like"/>
</dbReference>
<name>A0A1Q2D0R2_9ACTN</name>
<dbReference type="GO" id="GO:0003676">
    <property type="term" value="F:nucleic acid binding"/>
    <property type="evidence" value="ECO:0007669"/>
    <property type="project" value="InterPro"/>
</dbReference>
<sequence length="123" mass="14233">MTDRRHDFGRRGEQRAEEYLRSLGWQILERNWRCREGEVDIVARDPQADALVVVEVKSRSGTGYGTPLEAITYRKVMRLRQLAAIYARGSRVRTRRLRVDAIGLVWPRGGDCELIHARGIEEL</sequence>
<dbReference type="Proteomes" id="UP000188235">
    <property type="component" value="Chromosome"/>
</dbReference>
<dbReference type="InterPro" id="IPR011856">
    <property type="entry name" value="tRNA_endonuc-like_dom_sf"/>
</dbReference>
<dbReference type="STRING" id="399497.BW733_14495"/>
<dbReference type="NCBIfam" id="NF009154">
    <property type="entry name" value="PRK12497.3-3"/>
    <property type="match status" value="1"/>
</dbReference>
<dbReference type="SUPFAM" id="SSF52980">
    <property type="entry name" value="Restriction endonuclease-like"/>
    <property type="match status" value="1"/>
</dbReference>
<dbReference type="Pfam" id="PF02021">
    <property type="entry name" value="UPF0102"/>
    <property type="match status" value="1"/>
</dbReference>
<proteinExistence type="inferred from homology"/>
<dbReference type="AlphaFoldDB" id="A0A1Q2D0R2"/>
<dbReference type="InterPro" id="IPR011335">
    <property type="entry name" value="Restrct_endonuc-II-like"/>
</dbReference>
<evidence type="ECO:0000256" key="2">
    <source>
        <dbReference type="HAMAP-Rule" id="MF_00048"/>
    </source>
</evidence>
<evidence type="ECO:0000313" key="3">
    <source>
        <dbReference type="EMBL" id="AQP51854.1"/>
    </source>
</evidence>
<evidence type="ECO:0000256" key="1">
    <source>
        <dbReference type="ARBA" id="ARBA00006738"/>
    </source>
</evidence>
<dbReference type="PANTHER" id="PTHR34039">
    <property type="entry name" value="UPF0102 PROTEIN YRAN"/>
    <property type="match status" value="1"/>
</dbReference>
<dbReference type="HAMAP" id="MF_00048">
    <property type="entry name" value="UPF0102"/>
    <property type="match status" value="1"/>
</dbReference>
<gene>
    <name evidence="3" type="ORF">BW733_14495</name>
</gene>
<comment type="similarity">
    <text evidence="1 2">Belongs to the UPF0102 family.</text>
</comment>
<evidence type="ECO:0000313" key="4">
    <source>
        <dbReference type="Proteomes" id="UP000188235"/>
    </source>
</evidence>